<gene>
    <name evidence="3" type="ORF">HYALB_00006219</name>
</gene>
<dbReference type="OrthoDB" id="5273684at2759"/>
<keyword evidence="2" id="KW-1133">Transmembrane helix</keyword>
<evidence type="ECO:0000313" key="3">
    <source>
        <dbReference type="EMBL" id="CAG8984117.1"/>
    </source>
</evidence>
<dbReference type="EMBL" id="CAJVRM010000751">
    <property type="protein sequence ID" value="CAG8984117.1"/>
    <property type="molecule type" value="Genomic_DNA"/>
</dbReference>
<feature type="transmembrane region" description="Helical" evidence="2">
    <location>
        <begin position="12"/>
        <end position="35"/>
    </location>
</feature>
<dbReference type="PANTHER" id="PTHR28583">
    <property type="entry name" value="ACID AMIDASE"/>
    <property type="match status" value="1"/>
</dbReference>
<sequence>MRGIARVSGVEMFIVVALNVLLDSLLGCTSGGVLVRGKRKVGNGEEIQGLKMMHFRTLDWGMDGLRNLLVTLEFVRSKSREPERVIARSIPYAGFVGVLTGVRQDLSVSLNFRPVHYCSTVSLRAHQLLVPLGFRPSIASHLRSALFPPNKNTPIPDLFQSVKTLQAIKSSPCYLILCSGTKTTVIERDLSTSKLRTSTQFIVHTNHDQEIPSFVPQTIKHSPVGLNFWIEDSEYRAECVATKWAAVKTKHENKQKYEPALKDVRPSIVMDTLISWVKTYPVMNETSHFGCVMDPSTGGIVMLERDGFKKHRPNGVLSMN</sequence>
<comment type="caution">
    <text evidence="3">The sequence shown here is derived from an EMBL/GenBank/DDBJ whole genome shotgun (WGS) entry which is preliminary data.</text>
</comment>
<dbReference type="Proteomes" id="UP000701801">
    <property type="component" value="Unassembled WGS sequence"/>
</dbReference>
<reference evidence="3" key="1">
    <citation type="submission" date="2021-07" db="EMBL/GenBank/DDBJ databases">
        <authorList>
            <person name="Durling M."/>
        </authorList>
    </citation>
    <scope>NUCLEOTIDE SEQUENCE</scope>
</reference>
<name>A0A9N9M2F3_9HELO</name>
<evidence type="ECO:0000256" key="1">
    <source>
        <dbReference type="ARBA" id="ARBA00011891"/>
    </source>
</evidence>
<keyword evidence="2" id="KW-0472">Membrane</keyword>
<evidence type="ECO:0000313" key="4">
    <source>
        <dbReference type="Proteomes" id="UP000701801"/>
    </source>
</evidence>
<keyword evidence="2" id="KW-0812">Transmembrane</keyword>
<dbReference type="GO" id="GO:0017040">
    <property type="term" value="F:N-acylsphingosine amidohydrolase activity"/>
    <property type="evidence" value="ECO:0007669"/>
    <property type="project" value="UniProtKB-EC"/>
</dbReference>
<protein>
    <recommendedName>
        <fullName evidence="1">ceramidase</fullName>
        <ecNumber evidence="1">3.5.1.23</ecNumber>
    </recommendedName>
</protein>
<dbReference type="PANTHER" id="PTHR28583:SF1">
    <property type="entry name" value="ACID CERAMIDASE"/>
    <property type="match status" value="1"/>
</dbReference>
<dbReference type="AlphaFoldDB" id="A0A9N9M2F3"/>
<dbReference type="EC" id="3.5.1.23" evidence="1"/>
<organism evidence="3 4">
    <name type="scientific">Hymenoscyphus albidus</name>
    <dbReference type="NCBI Taxonomy" id="595503"/>
    <lineage>
        <taxon>Eukaryota</taxon>
        <taxon>Fungi</taxon>
        <taxon>Dikarya</taxon>
        <taxon>Ascomycota</taxon>
        <taxon>Pezizomycotina</taxon>
        <taxon>Leotiomycetes</taxon>
        <taxon>Helotiales</taxon>
        <taxon>Helotiaceae</taxon>
        <taxon>Hymenoscyphus</taxon>
    </lineage>
</organism>
<keyword evidence="4" id="KW-1185">Reference proteome</keyword>
<evidence type="ECO:0000256" key="2">
    <source>
        <dbReference type="SAM" id="Phobius"/>
    </source>
</evidence>
<proteinExistence type="predicted"/>
<accession>A0A9N9M2F3</accession>